<proteinExistence type="predicted"/>
<dbReference type="GO" id="GO:0004518">
    <property type="term" value="F:nuclease activity"/>
    <property type="evidence" value="ECO:0007669"/>
    <property type="project" value="UniProtKB-KW"/>
</dbReference>
<sequence>MGKAPYLLDSHTLLWALFEPNKLSPNARSIIRSRDSVLCVSAATAVELSHKHRLGKLPGIEALFVGYRRHVLELVSEEVPVTGVHALEAGQLEWDHRDPFDRLIAAQAIVEGFSVITADKALQEFALVETVW</sequence>
<dbReference type="Pfam" id="PF01850">
    <property type="entry name" value="PIN"/>
    <property type="match status" value="1"/>
</dbReference>
<evidence type="ECO:0000259" key="5">
    <source>
        <dbReference type="Pfam" id="PF01850"/>
    </source>
</evidence>
<dbReference type="Gene3D" id="3.40.50.1010">
    <property type="entry name" value="5'-nuclease"/>
    <property type="match status" value="1"/>
</dbReference>
<dbReference type="RefSeq" id="WP_005270040.1">
    <property type="nucleotide sequence ID" value="NZ_ANPE02000162.1"/>
</dbReference>
<evidence type="ECO:0000256" key="1">
    <source>
        <dbReference type="ARBA" id="ARBA00022722"/>
    </source>
</evidence>
<dbReference type="EMBL" id="ANPE02000162">
    <property type="protein sequence ID" value="EMY33635.1"/>
    <property type="molecule type" value="Genomic_DNA"/>
</dbReference>
<evidence type="ECO:0000313" key="6">
    <source>
        <dbReference type="EMBL" id="EMY33635.1"/>
    </source>
</evidence>
<dbReference type="SUPFAM" id="SSF88723">
    <property type="entry name" value="PIN domain-like"/>
    <property type="match status" value="1"/>
</dbReference>
<organism evidence="6 7">
    <name type="scientific">Arthrobacter crystallopoietes BAB-32</name>
    <dbReference type="NCBI Taxonomy" id="1246476"/>
    <lineage>
        <taxon>Bacteria</taxon>
        <taxon>Bacillati</taxon>
        <taxon>Actinomycetota</taxon>
        <taxon>Actinomycetes</taxon>
        <taxon>Micrococcales</taxon>
        <taxon>Micrococcaceae</taxon>
        <taxon>Crystallibacter</taxon>
    </lineage>
</organism>
<keyword evidence="1" id="KW-0540">Nuclease</keyword>
<dbReference type="InterPro" id="IPR052919">
    <property type="entry name" value="TA_system_RNase"/>
</dbReference>
<evidence type="ECO:0000256" key="4">
    <source>
        <dbReference type="ARBA" id="ARBA00022842"/>
    </source>
</evidence>
<reference evidence="6 7" key="1">
    <citation type="journal article" date="2013" name="Genome Announc.">
        <title>Draft Genome Sequence of Arthrobacter crystallopoietes Strain BAB-32, Revealing Genes for Bioremediation.</title>
        <authorList>
            <person name="Joshi M.N."/>
            <person name="Pandit A.S."/>
            <person name="Sharma A."/>
            <person name="Pandya R.V."/>
            <person name="Desai S.M."/>
            <person name="Saxena A.K."/>
            <person name="Bagatharia S.B."/>
        </authorList>
    </citation>
    <scope>NUCLEOTIDE SEQUENCE [LARGE SCALE GENOMIC DNA]</scope>
    <source>
        <strain evidence="6 7">BAB-32</strain>
    </source>
</reference>
<evidence type="ECO:0000256" key="2">
    <source>
        <dbReference type="ARBA" id="ARBA00022723"/>
    </source>
</evidence>
<keyword evidence="3" id="KW-0378">Hydrolase</keyword>
<keyword evidence="2" id="KW-0479">Metal-binding</keyword>
<dbReference type="InterPro" id="IPR029060">
    <property type="entry name" value="PIN-like_dom_sf"/>
</dbReference>
<dbReference type="CDD" id="cd09872">
    <property type="entry name" value="PIN_Sll0205-like"/>
    <property type="match status" value="1"/>
</dbReference>
<dbReference type="AlphaFoldDB" id="N1UX46"/>
<keyword evidence="7" id="KW-1185">Reference proteome</keyword>
<evidence type="ECO:0000313" key="7">
    <source>
        <dbReference type="Proteomes" id="UP000010729"/>
    </source>
</evidence>
<dbReference type="GO" id="GO:0016787">
    <property type="term" value="F:hydrolase activity"/>
    <property type="evidence" value="ECO:0007669"/>
    <property type="project" value="UniProtKB-KW"/>
</dbReference>
<dbReference type="GO" id="GO:0046872">
    <property type="term" value="F:metal ion binding"/>
    <property type="evidence" value="ECO:0007669"/>
    <property type="project" value="UniProtKB-KW"/>
</dbReference>
<dbReference type="PANTHER" id="PTHR36173:SF2">
    <property type="entry name" value="RIBONUCLEASE VAPC16"/>
    <property type="match status" value="1"/>
</dbReference>
<name>N1UX46_9MICC</name>
<evidence type="ECO:0000256" key="3">
    <source>
        <dbReference type="ARBA" id="ARBA00022801"/>
    </source>
</evidence>
<gene>
    <name evidence="6" type="ORF">D477_013852</name>
</gene>
<dbReference type="InterPro" id="IPR002716">
    <property type="entry name" value="PIN_dom"/>
</dbReference>
<dbReference type="PANTHER" id="PTHR36173">
    <property type="entry name" value="RIBONUCLEASE VAPC16-RELATED"/>
    <property type="match status" value="1"/>
</dbReference>
<feature type="domain" description="PIN" evidence="5">
    <location>
        <begin position="6"/>
        <end position="126"/>
    </location>
</feature>
<dbReference type="Proteomes" id="UP000010729">
    <property type="component" value="Unassembled WGS sequence"/>
</dbReference>
<protein>
    <submittedName>
        <fullName evidence="6">PilT protein domain-containing protein</fullName>
    </submittedName>
</protein>
<dbReference type="OrthoDB" id="9798990at2"/>
<dbReference type="InterPro" id="IPR041705">
    <property type="entry name" value="PIN_Sll0205"/>
</dbReference>
<comment type="caution">
    <text evidence="6">The sequence shown here is derived from an EMBL/GenBank/DDBJ whole genome shotgun (WGS) entry which is preliminary data.</text>
</comment>
<keyword evidence="4" id="KW-0460">Magnesium</keyword>
<accession>N1UX46</accession>